<feature type="transmembrane region" description="Helical" evidence="1">
    <location>
        <begin position="182"/>
        <end position="201"/>
    </location>
</feature>
<feature type="transmembrane region" description="Helical" evidence="1">
    <location>
        <begin position="152"/>
        <end position="170"/>
    </location>
</feature>
<feature type="transmembrane region" description="Helical" evidence="1">
    <location>
        <begin position="222"/>
        <end position="244"/>
    </location>
</feature>
<comment type="caution">
    <text evidence="2">The sequence shown here is derived from an EMBL/GenBank/DDBJ whole genome shotgun (WGS) entry which is preliminary data.</text>
</comment>
<dbReference type="InterPro" id="IPR025291">
    <property type="entry name" value="DUF4153"/>
</dbReference>
<feature type="transmembrane region" description="Helical" evidence="1">
    <location>
        <begin position="20"/>
        <end position="38"/>
    </location>
</feature>
<accession>A0A3E0DY10</accession>
<keyword evidence="3" id="KW-1185">Reference proteome</keyword>
<evidence type="ECO:0000256" key="1">
    <source>
        <dbReference type="SAM" id="Phobius"/>
    </source>
</evidence>
<feature type="transmembrane region" description="Helical" evidence="1">
    <location>
        <begin position="348"/>
        <end position="368"/>
    </location>
</feature>
<feature type="transmembrane region" description="Helical" evidence="1">
    <location>
        <begin position="81"/>
        <end position="98"/>
    </location>
</feature>
<dbReference type="EMBL" id="QUNF01000005">
    <property type="protein sequence ID" value="REG90974.1"/>
    <property type="molecule type" value="Genomic_DNA"/>
</dbReference>
<reference evidence="2 3" key="1">
    <citation type="submission" date="2018-08" db="EMBL/GenBank/DDBJ databases">
        <title>Genomic Encyclopedia of Archaeal and Bacterial Type Strains, Phase II (KMG-II): from individual species to whole genera.</title>
        <authorList>
            <person name="Goeker M."/>
        </authorList>
    </citation>
    <scope>NUCLEOTIDE SEQUENCE [LARGE SCALE GENOMIC DNA]</scope>
    <source>
        <strain evidence="2 3">DSM 15986</strain>
    </source>
</reference>
<feature type="transmembrane region" description="Helical" evidence="1">
    <location>
        <begin position="110"/>
        <end position="131"/>
    </location>
</feature>
<keyword evidence="1" id="KW-1133">Transmembrane helix</keyword>
<sequence>MKFPSIAKLQKDGTSTAIRFPFSLLFGVLAAGLSIYIIETEPIDDLWFLNLLLTFALGIPLYFCIDVLAERKKFTTMQRQLAWVIGLLFLGLIYFSFPSEDTLTNNRVPYIRYAIYNLAIHLMVAFLPYFGSDNQEGFWNYNKILFIRLITGIYYSLVIVIGIDLALLAINTLFEVNIQGETYAQIFAITFGVFNTWFFLAGIPKFFENKVTLEDYPKGLKIFTQFILIPLLLIYLCILYFYGAKIIITGDWPKGIVTYMIVAISVLGIFTNLLLYPYQQWKESGWIKKFHGAYYLLLIPLVTLLFFAIGIRIQDYGLTVNRYIITLMGIWLTFICIYYSFGKKNIKTIPASLALFMILSSFGPWGMFSLSERNQRNRLAGILTENKILVNDKIQNEVNWVLGEKGSLKPLGELRTKSLQTEKLNEVNSILQYLEDYHGMENIYPWFEQDLYSLMENTTKSPVAINPSKFLIESMGLTYVPYYQMLNESDSFKELNLVTYEDFEVQISEYDYLLHINIGAWNQDKESLTERKYNLEVDKDGQTNLILKWADGQMTFDLSNDLKDLLNLYDGGYHEVNSEELVISRKNEKLEIKLLLKSMTIRNSEGKLTLQSLEGLLLVNEIQEE</sequence>
<proteinExistence type="predicted"/>
<feature type="transmembrane region" description="Helical" evidence="1">
    <location>
        <begin position="290"/>
        <end position="311"/>
    </location>
</feature>
<keyword evidence="1" id="KW-0472">Membrane</keyword>
<feature type="transmembrane region" description="Helical" evidence="1">
    <location>
        <begin position="256"/>
        <end position="278"/>
    </location>
</feature>
<dbReference type="Pfam" id="PF13687">
    <property type="entry name" value="DUF4153"/>
    <property type="match status" value="1"/>
</dbReference>
<dbReference type="Proteomes" id="UP000256405">
    <property type="component" value="Unassembled WGS sequence"/>
</dbReference>
<feature type="transmembrane region" description="Helical" evidence="1">
    <location>
        <begin position="50"/>
        <end position="69"/>
    </location>
</feature>
<feature type="transmembrane region" description="Helical" evidence="1">
    <location>
        <begin position="323"/>
        <end position="341"/>
    </location>
</feature>
<dbReference type="OrthoDB" id="9809196at2"/>
<evidence type="ECO:0000313" key="2">
    <source>
        <dbReference type="EMBL" id="REG90974.1"/>
    </source>
</evidence>
<dbReference type="AlphaFoldDB" id="A0A3E0DY10"/>
<keyword evidence="1" id="KW-0812">Transmembrane</keyword>
<organism evidence="2 3">
    <name type="scientific">Algoriphagus antarcticus</name>
    <dbReference type="NCBI Taxonomy" id="238540"/>
    <lineage>
        <taxon>Bacteria</taxon>
        <taxon>Pseudomonadati</taxon>
        <taxon>Bacteroidota</taxon>
        <taxon>Cytophagia</taxon>
        <taxon>Cytophagales</taxon>
        <taxon>Cyclobacteriaceae</taxon>
        <taxon>Algoriphagus</taxon>
    </lineage>
</organism>
<dbReference type="RefSeq" id="WP_086539626.1">
    <property type="nucleotide sequence ID" value="NZ_MSSW01000002.1"/>
</dbReference>
<evidence type="ECO:0000313" key="3">
    <source>
        <dbReference type="Proteomes" id="UP000256405"/>
    </source>
</evidence>
<protein>
    <submittedName>
        <fullName evidence="2">Uncharacterized protein DUF4153</fullName>
    </submittedName>
</protein>
<name>A0A3E0DY10_9BACT</name>
<gene>
    <name evidence="2" type="ORF">C8N25_10582</name>
</gene>